<proteinExistence type="predicted"/>
<dbReference type="OMA" id="WRGCQNC"/>
<evidence type="ECO:0000313" key="2">
    <source>
        <dbReference type="EMBL" id="OAA46053.1"/>
    </source>
</evidence>
<dbReference type="STRING" id="1081105.A0A162JRG1"/>
<evidence type="ECO:0000256" key="1">
    <source>
        <dbReference type="SAM" id="SignalP"/>
    </source>
</evidence>
<dbReference type="EMBL" id="AZHC01000007">
    <property type="protein sequence ID" value="OAA46053.1"/>
    <property type="molecule type" value="Genomic_DNA"/>
</dbReference>
<evidence type="ECO:0000313" key="3">
    <source>
        <dbReference type="Proteomes" id="UP000243498"/>
    </source>
</evidence>
<accession>A0A162JRG1</accession>
<name>A0A162JRG1_METRR</name>
<organism evidence="2 3">
    <name type="scientific">Metarhizium rileyi (strain RCEF 4871)</name>
    <name type="common">Nomuraea rileyi</name>
    <dbReference type="NCBI Taxonomy" id="1649241"/>
    <lineage>
        <taxon>Eukaryota</taxon>
        <taxon>Fungi</taxon>
        <taxon>Dikarya</taxon>
        <taxon>Ascomycota</taxon>
        <taxon>Pezizomycotina</taxon>
        <taxon>Sordariomycetes</taxon>
        <taxon>Hypocreomycetidae</taxon>
        <taxon>Hypocreales</taxon>
        <taxon>Clavicipitaceae</taxon>
        <taxon>Metarhizium</taxon>
    </lineage>
</organism>
<dbReference type="AlphaFoldDB" id="A0A162JRG1"/>
<feature type="signal peptide" evidence="1">
    <location>
        <begin position="1"/>
        <end position="20"/>
    </location>
</feature>
<feature type="chain" id="PRO_5007836088" description="Collagen-like protein Mcl1" evidence="1">
    <location>
        <begin position="21"/>
        <end position="252"/>
    </location>
</feature>
<dbReference type="Proteomes" id="UP000243498">
    <property type="component" value="Unassembled WGS sequence"/>
</dbReference>
<gene>
    <name evidence="2" type="ORF">NOR_02806</name>
</gene>
<reference evidence="2 3" key="1">
    <citation type="journal article" date="2016" name="Genome Biol. Evol.">
        <title>Divergent and convergent evolution of fungal pathogenicity.</title>
        <authorList>
            <person name="Shang Y."/>
            <person name="Xiao G."/>
            <person name="Zheng P."/>
            <person name="Cen K."/>
            <person name="Zhan S."/>
            <person name="Wang C."/>
        </authorList>
    </citation>
    <scope>NUCLEOTIDE SEQUENCE [LARGE SCALE GENOMIC DNA]</scope>
    <source>
        <strain evidence="2 3">RCEF 4871</strain>
    </source>
</reference>
<comment type="caution">
    <text evidence="2">The sequence shown here is derived from an EMBL/GenBank/DDBJ whole genome shotgun (WGS) entry which is preliminary data.</text>
</comment>
<protein>
    <recommendedName>
        <fullName evidence="4">Collagen-like protein Mcl1</fullName>
    </recommendedName>
</protein>
<evidence type="ECO:0008006" key="4">
    <source>
        <dbReference type="Google" id="ProtNLM"/>
    </source>
</evidence>
<keyword evidence="3" id="KW-1185">Reference proteome</keyword>
<sequence length="252" mass="26069">MKHCFQLLAVSTALLLPATASRMAKRAGEQRINDVPEVCAPELNGFGPMPPCISINNIERRCQPNGTGSLDFSAHAQCMCRGSFFMDWRGCQNCLFAHGFRSRRDGAYWEGVISLASSRLCEGTPTAAFSAIFASAQANTRDAPVVTTGDTLVFDEFPSLTDIGIYYTAAGVEGPGTITGAAAMATTVSQPTATNLTGSKMGGKCNVKTPSLTGYGGTRTTGLSSSTLICGASAQGTGMAIAIAGAALAMAL</sequence>
<dbReference type="OrthoDB" id="4331875at2759"/>
<keyword evidence="1" id="KW-0732">Signal</keyword>